<evidence type="ECO:0000256" key="4">
    <source>
        <dbReference type="ARBA" id="ARBA00022692"/>
    </source>
</evidence>
<dbReference type="InterPro" id="IPR023271">
    <property type="entry name" value="Aquaporin-like"/>
</dbReference>
<keyword evidence="3 7" id="KW-0813">Transport</keyword>
<comment type="similarity">
    <text evidence="2 7">Belongs to the MIP/aquaporin (TC 1.A.8) family.</text>
</comment>
<dbReference type="PRINTS" id="PR00783">
    <property type="entry name" value="MINTRINSICP"/>
</dbReference>
<dbReference type="Proteomes" id="UP000438914">
    <property type="component" value="Unassembled WGS sequence"/>
</dbReference>
<dbReference type="InterPro" id="IPR022357">
    <property type="entry name" value="MIP_CS"/>
</dbReference>
<dbReference type="AlphaFoldDB" id="A0A7K0KDY6"/>
<reference evidence="9 10" key="1">
    <citation type="submission" date="2019-08" db="EMBL/GenBank/DDBJ databases">
        <title>In-depth cultivation of the pig gut microbiome towards novel bacterial diversity and tailored functional studies.</title>
        <authorList>
            <person name="Wylensek D."/>
            <person name="Hitch T.C.A."/>
            <person name="Clavel T."/>
        </authorList>
    </citation>
    <scope>NUCLEOTIDE SEQUENCE [LARGE SCALE GENOMIC DNA]</scope>
    <source>
        <strain evidence="9 10">LKV-178-WT-2A</strain>
    </source>
</reference>
<evidence type="ECO:0000313" key="10">
    <source>
        <dbReference type="Proteomes" id="UP000438914"/>
    </source>
</evidence>
<evidence type="ECO:0000256" key="6">
    <source>
        <dbReference type="ARBA" id="ARBA00023136"/>
    </source>
</evidence>
<gene>
    <name evidence="9" type="ORF">FYJ73_05340</name>
</gene>
<dbReference type="PANTHER" id="PTHR43829">
    <property type="entry name" value="AQUAPORIN OR AQUAGLYCEROPORIN RELATED"/>
    <property type="match status" value="1"/>
</dbReference>
<dbReference type="EMBL" id="VUNG01000009">
    <property type="protein sequence ID" value="MST84094.1"/>
    <property type="molecule type" value="Genomic_DNA"/>
</dbReference>
<comment type="subcellular location">
    <subcellularLocation>
        <location evidence="1">Membrane</location>
        <topology evidence="1">Multi-pass membrane protein</topology>
    </subcellularLocation>
</comment>
<name>A0A7K0KDY6_9BACT</name>
<feature type="transmembrane region" description="Helical" evidence="8">
    <location>
        <begin position="39"/>
        <end position="60"/>
    </location>
</feature>
<dbReference type="PROSITE" id="PS00221">
    <property type="entry name" value="MIP"/>
    <property type="match status" value="1"/>
</dbReference>
<dbReference type="GO" id="GO:0015254">
    <property type="term" value="F:glycerol channel activity"/>
    <property type="evidence" value="ECO:0007669"/>
    <property type="project" value="TreeGrafter"/>
</dbReference>
<sequence>MDAVLFHNCILEFLGTLVMILLGDGVCACMGLNKSKGKGGGWVVITLGWGLAVMAGVFIAHNSGAHLNPAVSVGLACAGMFPWSNVIPYIIAQMLGAFLGAVLVWLMYKDHFDATDDPEGKLTIFCTMPAIENKPLNFLQEFICAFILLLLIVCISSYTGVVGLGGNSAWPITMVIVSIGMSLGGVTGYAMNPARDLGPRIAHALLPIKGKRDSGWSYSWVPILGPLAGGALAGLLGVWITSF</sequence>
<feature type="transmembrane region" description="Helical" evidence="8">
    <location>
        <begin position="13"/>
        <end position="32"/>
    </location>
</feature>
<evidence type="ECO:0000256" key="3">
    <source>
        <dbReference type="ARBA" id="ARBA00022448"/>
    </source>
</evidence>
<evidence type="ECO:0000313" key="9">
    <source>
        <dbReference type="EMBL" id="MST84094.1"/>
    </source>
</evidence>
<evidence type="ECO:0000256" key="7">
    <source>
        <dbReference type="RuleBase" id="RU000477"/>
    </source>
</evidence>
<dbReference type="Gene3D" id="1.20.1080.10">
    <property type="entry name" value="Glycerol uptake facilitator protein"/>
    <property type="match status" value="1"/>
</dbReference>
<evidence type="ECO:0000256" key="2">
    <source>
        <dbReference type="ARBA" id="ARBA00006175"/>
    </source>
</evidence>
<feature type="transmembrane region" description="Helical" evidence="8">
    <location>
        <begin position="142"/>
        <end position="164"/>
    </location>
</feature>
<dbReference type="Pfam" id="PF00230">
    <property type="entry name" value="MIP"/>
    <property type="match status" value="1"/>
</dbReference>
<protein>
    <submittedName>
        <fullName evidence="9">Aquaporin family protein</fullName>
    </submittedName>
</protein>
<evidence type="ECO:0000256" key="8">
    <source>
        <dbReference type="SAM" id="Phobius"/>
    </source>
</evidence>
<dbReference type="InterPro" id="IPR050363">
    <property type="entry name" value="MIP/Aquaporin"/>
</dbReference>
<dbReference type="NCBIfam" id="TIGR00861">
    <property type="entry name" value="MIP"/>
    <property type="match status" value="1"/>
</dbReference>
<keyword evidence="6 8" id="KW-0472">Membrane</keyword>
<keyword evidence="5 8" id="KW-1133">Transmembrane helix</keyword>
<dbReference type="RefSeq" id="WP_154533677.1">
    <property type="nucleotide sequence ID" value="NZ_VUNG01000009.1"/>
</dbReference>
<feature type="transmembrane region" description="Helical" evidence="8">
    <location>
        <begin position="218"/>
        <end position="240"/>
    </location>
</feature>
<dbReference type="InterPro" id="IPR000425">
    <property type="entry name" value="MIP"/>
</dbReference>
<comment type="caution">
    <text evidence="9">The sequence shown here is derived from an EMBL/GenBank/DDBJ whole genome shotgun (WGS) entry which is preliminary data.</text>
</comment>
<dbReference type="SUPFAM" id="SSF81338">
    <property type="entry name" value="Aquaporin-like"/>
    <property type="match status" value="1"/>
</dbReference>
<feature type="transmembrane region" description="Helical" evidence="8">
    <location>
        <begin position="86"/>
        <end position="108"/>
    </location>
</feature>
<evidence type="ECO:0000256" key="5">
    <source>
        <dbReference type="ARBA" id="ARBA00022989"/>
    </source>
</evidence>
<dbReference type="GO" id="GO:0005886">
    <property type="term" value="C:plasma membrane"/>
    <property type="evidence" value="ECO:0007669"/>
    <property type="project" value="TreeGrafter"/>
</dbReference>
<accession>A0A7K0KDY6</accession>
<keyword evidence="4 7" id="KW-0812">Transmembrane</keyword>
<proteinExistence type="inferred from homology"/>
<evidence type="ECO:0000256" key="1">
    <source>
        <dbReference type="ARBA" id="ARBA00004141"/>
    </source>
</evidence>
<organism evidence="9 10">
    <name type="scientific">Hallella mizrahii</name>
    <dbReference type="NCBI Taxonomy" id="2606637"/>
    <lineage>
        <taxon>Bacteria</taxon>
        <taxon>Pseudomonadati</taxon>
        <taxon>Bacteroidota</taxon>
        <taxon>Bacteroidia</taxon>
        <taxon>Bacteroidales</taxon>
        <taxon>Prevotellaceae</taxon>
        <taxon>Hallella</taxon>
    </lineage>
</organism>
<dbReference type="PANTHER" id="PTHR43829:SF9">
    <property type="entry name" value="AQUAPORIN-9"/>
    <property type="match status" value="1"/>
</dbReference>
<keyword evidence="10" id="KW-1185">Reference proteome</keyword>
<feature type="transmembrane region" description="Helical" evidence="8">
    <location>
        <begin position="170"/>
        <end position="191"/>
    </location>
</feature>